<feature type="domain" description="BRCT" evidence="12">
    <location>
        <begin position="1585"/>
        <end position="1643"/>
    </location>
</feature>
<dbReference type="InterPro" id="IPR036420">
    <property type="entry name" value="BRCT_dom_sf"/>
</dbReference>
<dbReference type="InterPro" id="IPR031099">
    <property type="entry name" value="BRCA1-associated"/>
</dbReference>
<dbReference type="GO" id="GO:0045944">
    <property type="term" value="P:positive regulation of transcription by RNA polymerase II"/>
    <property type="evidence" value="ECO:0007669"/>
    <property type="project" value="TreeGrafter"/>
</dbReference>
<proteinExistence type="predicted"/>
<keyword evidence="4" id="KW-0227">DNA damage</keyword>
<feature type="domain" description="RING-type" evidence="11">
    <location>
        <begin position="17"/>
        <end position="58"/>
    </location>
</feature>
<evidence type="ECO:0000259" key="12">
    <source>
        <dbReference type="PROSITE" id="PS50172"/>
    </source>
</evidence>
<evidence type="ECO:0000256" key="8">
    <source>
        <dbReference type="ARBA" id="ARBA00023242"/>
    </source>
</evidence>
<gene>
    <name evidence="13" type="ORF">QYM36_012788</name>
</gene>
<evidence type="ECO:0008006" key="15">
    <source>
        <dbReference type="Google" id="ProtNLM"/>
    </source>
</evidence>
<keyword evidence="7" id="KW-0234">DNA repair</keyword>
<dbReference type="GO" id="GO:0008270">
    <property type="term" value="F:zinc ion binding"/>
    <property type="evidence" value="ECO:0007669"/>
    <property type="project" value="UniProtKB-KW"/>
</dbReference>
<comment type="caution">
    <text evidence="13">The sequence shown here is derived from an EMBL/GenBank/DDBJ whole genome shotgun (WGS) entry which is preliminary data.</text>
</comment>
<organism evidence="13 14">
    <name type="scientific">Artemia franciscana</name>
    <name type="common">Brine shrimp</name>
    <name type="synonym">Artemia sanfranciscana</name>
    <dbReference type="NCBI Taxonomy" id="6661"/>
    <lineage>
        <taxon>Eukaryota</taxon>
        <taxon>Metazoa</taxon>
        <taxon>Ecdysozoa</taxon>
        <taxon>Arthropoda</taxon>
        <taxon>Crustacea</taxon>
        <taxon>Branchiopoda</taxon>
        <taxon>Anostraca</taxon>
        <taxon>Artemiidae</taxon>
        <taxon>Artemia</taxon>
    </lineage>
</organism>
<dbReference type="SMART" id="SM00184">
    <property type="entry name" value="RING"/>
    <property type="match status" value="1"/>
</dbReference>
<feature type="compositionally biased region" description="Basic and acidic residues" evidence="10">
    <location>
        <begin position="1456"/>
        <end position="1471"/>
    </location>
</feature>
<evidence type="ECO:0000256" key="10">
    <source>
        <dbReference type="SAM" id="MobiDB-lite"/>
    </source>
</evidence>
<feature type="compositionally biased region" description="Basic and acidic residues" evidence="10">
    <location>
        <begin position="384"/>
        <end position="397"/>
    </location>
</feature>
<dbReference type="PANTHER" id="PTHR13763:SF0">
    <property type="entry name" value="BREAST CANCER TYPE 1 SUSCEPTIBILITY PROTEIN"/>
    <property type="match status" value="1"/>
</dbReference>
<feature type="compositionally biased region" description="Basic residues" evidence="10">
    <location>
        <begin position="318"/>
        <end position="333"/>
    </location>
</feature>
<feature type="domain" description="BRCT" evidence="12">
    <location>
        <begin position="1652"/>
        <end position="1750"/>
    </location>
</feature>
<keyword evidence="3" id="KW-0677">Repeat</keyword>
<feature type="compositionally biased region" description="Basic residues" evidence="10">
    <location>
        <begin position="413"/>
        <end position="422"/>
    </location>
</feature>
<keyword evidence="2" id="KW-0479">Metal-binding</keyword>
<dbReference type="SMART" id="SM00292">
    <property type="entry name" value="BRCT"/>
    <property type="match status" value="2"/>
</dbReference>
<dbReference type="GO" id="GO:0000724">
    <property type="term" value="P:double-strand break repair via homologous recombination"/>
    <property type="evidence" value="ECO:0007669"/>
    <property type="project" value="TreeGrafter"/>
</dbReference>
<dbReference type="GO" id="GO:0004842">
    <property type="term" value="F:ubiquitin-protein transferase activity"/>
    <property type="evidence" value="ECO:0007669"/>
    <property type="project" value="TreeGrafter"/>
</dbReference>
<dbReference type="InterPro" id="IPR001357">
    <property type="entry name" value="BRCT_dom"/>
</dbReference>
<evidence type="ECO:0000256" key="1">
    <source>
        <dbReference type="ARBA" id="ARBA00004123"/>
    </source>
</evidence>
<dbReference type="Gene3D" id="3.30.40.10">
    <property type="entry name" value="Zinc/RING finger domain, C3HC4 (zinc finger)"/>
    <property type="match status" value="1"/>
</dbReference>
<dbReference type="Pfam" id="PF16589">
    <property type="entry name" value="BRCT_2"/>
    <property type="match status" value="1"/>
</dbReference>
<feature type="region of interest" description="Disordered" evidence="10">
    <location>
        <begin position="214"/>
        <end position="427"/>
    </location>
</feature>
<keyword evidence="14" id="KW-1185">Reference proteome</keyword>
<feature type="region of interest" description="Disordered" evidence="10">
    <location>
        <begin position="1454"/>
        <end position="1530"/>
    </location>
</feature>
<evidence type="ECO:0000256" key="3">
    <source>
        <dbReference type="ARBA" id="ARBA00022737"/>
    </source>
</evidence>
<dbReference type="EMBL" id="JAVRJZ010000016">
    <property type="protein sequence ID" value="KAK2711783.1"/>
    <property type="molecule type" value="Genomic_DNA"/>
</dbReference>
<reference evidence="13" key="1">
    <citation type="submission" date="2023-07" db="EMBL/GenBank/DDBJ databases">
        <title>Chromosome-level genome assembly of Artemia franciscana.</title>
        <authorList>
            <person name="Jo E."/>
        </authorList>
    </citation>
    <scope>NUCLEOTIDE SEQUENCE</scope>
    <source>
        <tissue evidence="13">Whole body</tissue>
    </source>
</reference>
<dbReference type="GO" id="GO:0070531">
    <property type="term" value="C:BRCA1-A complex"/>
    <property type="evidence" value="ECO:0007669"/>
    <property type="project" value="TreeGrafter"/>
</dbReference>
<comment type="subcellular location">
    <subcellularLocation>
        <location evidence="1">Nucleus</location>
    </subcellularLocation>
</comment>
<feature type="region of interest" description="Disordered" evidence="10">
    <location>
        <begin position="1239"/>
        <end position="1259"/>
    </location>
</feature>
<dbReference type="Pfam" id="PF13920">
    <property type="entry name" value="zf-C3HC4_3"/>
    <property type="match status" value="1"/>
</dbReference>
<dbReference type="PROSITE" id="PS00518">
    <property type="entry name" value="ZF_RING_1"/>
    <property type="match status" value="1"/>
</dbReference>
<dbReference type="GO" id="GO:0031436">
    <property type="term" value="C:BRCA1-BARD1 complex"/>
    <property type="evidence" value="ECO:0007669"/>
    <property type="project" value="TreeGrafter"/>
</dbReference>
<evidence type="ECO:0000256" key="5">
    <source>
        <dbReference type="ARBA" id="ARBA00022771"/>
    </source>
</evidence>
<evidence type="ECO:0000256" key="2">
    <source>
        <dbReference type="ARBA" id="ARBA00022723"/>
    </source>
</evidence>
<dbReference type="SUPFAM" id="SSF57850">
    <property type="entry name" value="RING/U-box"/>
    <property type="match status" value="1"/>
</dbReference>
<dbReference type="InterPro" id="IPR017907">
    <property type="entry name" value="Znf_RING_CS"/>
</dbReference>
<evidence type="ECO:0000256" key="9">
    <source>
        <dbReference type="PROSITE-ProRule" id="PRU00175"/>
    </source>
</evidence>
<evidence type="ECO:0000256" key="4">
    <source>
        <dbReference type="ARBA" id="ARBA00022763"/>
    </source>
</evidence>
<evidence type="ECO:0000313" key="14">
    <source>
        <dbReference type="Proteomes" id="UP001187531"/>
    </source>
</evidence>
<keyword evidence="8" id="KW-0539">Nucleus</keyword>
<feature type="region of interest" description="Disordered" evidence="10">
    <location>
        <begin position="1389"/>
        <end position="1416"/>
    </location>
</feature>
<dbReference type="PANTHER" id="PTHR13763">
    <property type="entry name" value="BREAST CANCER TYPE 1 SUSCEPTIBILITY PROTEIN BRCA1"/>
    <property type="match status" value="1"/>
</dbReference>
<dbReference type="InterPro" id="IPR001841">
    <property type="entry name" value="Znf_RING"/>
</dbReference>
<protein>
    <recommendedName>
        <fullName evidence="15">RING-type E3 ubiquitin transferase BRCA1</fullName>
    </recommendedName>
</protein>
<evidence type="ECO:0000313" key="13">
    <source>
        <dbReference type="EMBL" id="KAK2711783.1"/>
    </source>
</evidence>
<feature type="compositionally biased region" description="Polar residues" evidence="10">
    <location>
        <begin position="1494"/>
        <end position="1503"/>
    </location>
</feature>
<keyword evidence="6" id="KW-0862">Zinc</keyword>
<feature type="compositionally biased region" description="Polar residues" evidence="10">
    <location>
        <begin position="1512"/>
        <end position="1530"/>
    </location>
</feature>
<evidence type="ECO:0000256" key="7">
    <source>
        <dbReference type="ARBA" id="ARBA00023204"/>
    </source>
</evidence>
<keyword evidence="5 9" id="KW-0863">Zinc-finger</keyword>
<evidence type="ECO:0000259" key="11">
    <source>
        <dbReference type="PROSITE" id="PS50089"/>
    </source>
</evidence>
<sequence length="1784" mass="200104">MEVLFQELNYFDRNTTCCICLDRLKDAASSACCHVFCNLCIASLFGQKQKKQKCPICNGAITRRSFYKRPHIQKISDKFVEILAAMEKDGIKTDKIADFCPDRNTGSELLTKNMNEKKKIQVYKDPVIKEEKGGKFHANIGFPIKSKQKAKRDYSRQKDVSEDSQFLSVSQRYEPVYSFGTLKEAKKIDLGSSPAAKEKVSDWLESIDEKNASPLTMIEEIEESEPRPKQTEKQGDRKVKNKSGNTFEKTHTNGESSSRKFFKGERPQRYRINTFPGTPMRSQLGKKPRYMTVSHDNIKFDNPYDFLPSQDSDLVTAKQKKGKPWASRRKKPPKSPSPDLDDFDKLFAEELNGNAKESNVIKESPEDIKAPTSPVIELFSSQPKIEELDDIKTDRQKISKAKASSKKAEPRQTKQRVTRSKSKKEAETLIEDDLNLENLFANEEHVIVESRVVATTSKSGVIPPEINDSPQIEESRDVSRKSFNGKLVKNMGKFKPPEPFSAEKAESLVSVLKGPGSEREVCKKKVMFQHPTEIALYDVQSSNESSVLQSLTTQKGEERTSVVEELQLNPITTTPEKVVVPSPQPVALLNRCFTSPIKNGNKVGQLPKSPGWSRIEGLKEDLDKRQRTVKLDVTITSNAVREPENKEADYICSSFDDIQAVDIPKMGSKLQEFMVLSNHNENSPTRSIPFSPKKQTSYFNTPELPKRATFKIQAETQELSAISSKESTQDLFVEMIKKKEQLQTRPPLRVKDPLLPFPSGKKIRIVPKPSSSFSIEKVAENISTAATEILESEGTTTVIANSEETTHPSSEGNESGCHSHPHTRNVEIQVTQSLYANVEPNLINEEQSVPVEFQRVPFFRRGAIRTPPKSPEVRRTIAFLLKGKLSNSDAQHTWFRSSNLGHHAPLPSEESLNDNTVVSLLVQQGREHPISPISKVEKDMGILFGESDPPLAIGVAEDNVHNRVIELQSDDVVTSSQSPAKRLKRDDNVATVSNISLSSPENRKVSEEIGSNIANEETDNLGKALISSESKSGTIPRLSRLRLASAKSEEESPFELESESLDLETQSDLCNEHQIIMLDDADVCRENIEKRHLKESCIPVTKSDVENACTPVHGTIPIYEDNKDLFADDEQRALKIDSQGLVETLVNIESREARKFERTTMLKKYSPTKSRLRVTDKPTVVADRFENYQENLTSNEQVVGTVTPKRNIEIPPSPLKSVENINTFDTPRSRGKLTLSKERDHKPHRNLSKGHILSEKPNSSKDKMFGISLENYNSLVEGMPSPLKVEGIQALSTPKLLKSGGVTKQRTNYEQKNILMNSDSVSTLAPNTVGVLPLDERMNTNNTHLSINPSFPVPEIPQVLETQSSLSCVPSYLLDRTFYSDADEAVYTSPEGRKRSSTEFDGPSVDGKRSKVEEMETQDSFDEIAANMADDLLTVHEKDVVNLEEKANTQKFVKTPVEKFEQDPKKSKVEMNDGDEIFGSSQEKSPKSLLRGQTILSSTSKLSGKSPGRSPIVSQIRLSSTPNGDKTKSTSLTRSTQVFIQPGYIETKSIVSVDHTKVLTTTGISARSKSLVKTFCDKFDFVNRSTYTDEITHVICATDNRGNFVKTLKYLKGLAHKKAVLPIEWISKSLEAEKLLEEELFQTESIRKVKEHGCDVFQGCTFHILGPTNEVSKEDLEDIICSCGGTTVENLNELKPFGTRQAVIMEMDESQKYVELIRDLTEKGILFIGREWIVECVSHLRLYNFGSYLLDYPENVSKVLEMTGWRADLVDGCLSYIETQNCDE</sequence>
<name>A0AA88HMV0_ARTSF</name>
<dbReference type="InterPro" id="IPR013083">
    <property type="entry name" value="Znf_RING/FYVE/PHD"/>
</dbReference>
<feature type="compositionally biased region" description="Basic and acidic residues" evidence="10">
    <location>
        <begin position="359"/>
        <end position="369"/>
    </location>
</feature>
<evidence type="ECO:0000256" key="6">
    <source>
        <dbReference type="ARBA" id="ARBA00022833"/>
    </source>
</evidence>
<dbReference type="PROSITE" id="PS50172">
    <property type="entry name" value="BRCT"/>
    <property type="match status" value="2"/>
</dbReference>
<dbReference type="SUPFAM" id="SSF52113">
    <property type="entry name" value="BRCT domain"/>
    <property type="match status" value="1"/>
</dbReference>
<dbReference type="PROSITE" id="PS50089">
    <property type="entry name" value="ZF_RING_2"/>
    <property type="match status" value="1"/>
</dbReference>
<accession>A0AA88HMV0</accession>
<dbReference type="Proteomes" id="UP001187531">
    <property type="component" value="Unassembled WGS sequence"/>
</dbReference>
<dbReference type="Gene3D" id="3.40.50.10190">
    <property type="entry name" value="BRCT domain"/>
    <property type="match status" value="2"/>
</dbReference>
<feature type="compositionally biased region" description="Basic and acidic residues" evidence="10">
    <location>
        <begin position="224"/>
        <end position="238"/>
    </location>
</feature>